<organism evidence="2">
    <name type="scientific">Oryza barthii</name>
    <dbReference type="NCBI Taxonomy" id="65489"/>
    <lineage>
        <taxon>Eukaryota</taxon>
        <taxon>Viridiplantae</taxon>
        <taxon>Streptophyta</taxon>
        <taxon>Embryophyta</taxon>
        <taxon>Tracheophyta</taxon>
        <taxon>Spermatophyta</taxon>
        <taxon>Magnoliopsida</taxon>
        <taxon>Liliopsida</taxon>
        <taxon>Poales</taxon>
        <taxon>Poaceae</taxon>
        <taxon>BOP clade</taxon>
        <taxon>Oryzoideae</taxon>
        <taxon>Oryzeae</taxon>
        <taxon>Oryzinae</taxon>
        <taxon>Oryza</taxon>
    </lineage>
</organism>
<protein>
    <submittedName>
        <fullName evidence="2">Uncharacterized protein</fullName>
    </submittedName>
</protein>
<name>A0A0D3FH93_9ORYZ</name>
<keyword evidence="3" id="KW-1185">Reference proteome</keyword>
<reference evidence="2" key="1">
    <citation type="journal article" date="2009" name="Rice">
        <title>De Novo Next Generation Sequencing of Plant Genomes.</title>
        <authorList>
            <person name="Rounsley S."/>
            <person name="Marri P.R."/>
            <person name="Yu Y."/>
            <person name="He R."/>
            <person name="Sisneros N."/>
            <person name="Goicoechea J.L."/>
            <person name="Lee S.J."/>
            <person name="Angelova A."/>
            <person name="Kudrna D."/>
            <person name="Luo M."/>
            <person name="Affourtit J."/>
            <person name="Desany B."/>
            <person name="Knight J."/>
            <person name="Niazi F."/>
            <person name="Egholm M."/>
            <person name="Wing R.A."/>
        </authorList>
    </citation>
    <scope>NUCLEOTIDE SEQUENCE [LARGE SCALE GENOMIC DNA]</scope>
    <source>
        <strain evidence="2">cv. IRGC 105608</strain>
    </source>
</reference>
<evidence type="ECO:0000313" key="2">
    <source>
        <dbReference type="EnsemblPlants" id="OBART03G13660.1"/>
    </source>
</evidence>
<dbReference type="HOGENOM" id="CLU_2871174_0_0_1"/>
<reference evidence="2" key="2">
    <citation type="submission" date="2015-03" db="UniProtKB">
        <authorList>
            <consortium name="EnsemblPlants"/>
        </authorList>
    </citation>
    <scope>IDENTIFICATION</scope>
</reference>
<feature type="region of interest" description="Disordered" evidence="1">
    <location>
        <begin position="1"/>
        <end position="31"/>
    </location>
</feature>
<evidence type="ECO:0000256" key="1">
    <source>
        <dbReference type="SAM" id="MobiDB-lite"/>
    </source>
</evidence>
<dbReference type="PaxDb" id="65489-OBART03G13660.1"/>
<accession>A0A0D3FH93</accession>
<proteinExistence type="predicted"/>
<evidence type="ECO:0000313" key="3">
    <source>
        <dbReference type="Proteomes" id="UP000026960"/>
    </source>
</evidence>
<dbReference type="EnsemblPlants" id="OBART03G13660.1">
    <property type="protein sequence ID" value="OBART03G13660.1"/>
    <property type="gene ID" value="OBART03G13660"/>
</dbReference>
<dbReference type="AlphaFoldDB" id="A0A0D3FH93"/>
<dbReference type="Gramene" id="OBART03G13660.1">
    <property type="protein sequence ID" value="OBART03G13660.1"/>
    <property type="gene ID" value="OBART03G13660"/>
</dbReference>
<dbReference type="Proteomes" id="UP000026960">
    <property type="component" value="Chromosome 3"/>
</dbReference>
<sequence>MSPSVCPTRRAGPVAGQPLPGRTPDAEVGQPQQQPALLVLNHRHICWLQQQYCSKAAARRTSLF</sequence>